<proteinExistence type="predicted"/>
<feature type="signal peptide" evidence="2">
    <location>
        <begin position="1"/>
        <end position="23"/>
    </location>
</feature>
<gene>
    <name evidence="4" type="ORF">NPIL_206721</name>
</gene>
<dbReference type="Pfam" id="PF01607">
    <property type="entry name" value="CBM_14"/>
    <property type="match status" value="2"/>
</dbReference>
<dbReference type="Proteomes" id="UP000887013">
    <property type="component" value="Unassembled WGS sequence"/>
</dbReference>
<evidence type="ECO:0000259" key="3">
    <source>
        <dbReference type="PROSITE" id="PS50940"/>
    </source>
</evidence>
<dbReference type="EMBL" id="BMAW01030489">
    <property type="protein sequence ID" value="GFU16732.1"/>
    <property type="molecule type" value="Genomic_DNA"/>
</dbReference>
<protein>
    <submittedName>
        <fullName evidence="4">Aggregate spider glue 1</fullName>
    </submittedName>
</protein>
<feature type="region of interest" description="Disordered" evidence="1">
    <location>
        <begin position="148"/>
        <end position="213"/>
    </location>
</feature>
<dbReference type="Gene3D" id="2.170.140.10">
    <property type="entry name" value="Chitin binding domain"/>
    <property type="match status" value="2"/>
</dbReference>
<keyword evidence="2" id="KW-0732">Signal</keyword>
<feature type="chain" id="PRO_5036502372" evidence="2">
    <location>
        <begin position="24"/>
        <end position="277"/>
    </location>
</feature>
<dbReference type="SUPFAM" id="SSF57625">
    <property type="entry name" value="Invertebrate chitin-binding proteins"/>
    <property type="match status" value="2"/>
</dbReference>
<comment type="caution">
    <text evidence="4">The sequence shown here is derived from an EMBL/GenBank/DDBJ whole genome shotgun (WGS) entry which is preliminary data.</text>
</comment>
<dbReference type="InterPro" id="IPR036508">
    <property type="entry name" value="Chitin-bd_dom_sf"/>
</dbReference>
<feature type="domain" description="Chitin-binding type-2" evidence="3">
    <location>
        <begin position="55"/>
        <end position="110"/>
    </location>
</feature>
<feature type="compositionally biased region" description="Low complexity" evidence="1">
    <location>
        <begin position="148"/>
        <end position="190"/>
    </location>
</feature>
<name>A0A8X6QJE3_NEPPI</name>
<dbReference type="GO" id="GO:0005576">
    <property type="term" value="C:extracellular region"/>
    <property type="evidence" value="ECO:0007669"/>
    <property type="project" value="InterPro"/>
</dbReference>
<dbReference type="AlphaFoldDB" id="A0A8X6QJE3"/>
<evidence type="ECO:0000256" key="2">
    <source>
        <dbReference type="SAM" id="SignalP"/>
    </source>
</evidence>
<dbReference type="InterPro" id="IPR002557">
    <property type="entry name" value="Chitin-bd_dom"/>
</dbReference>
<dbReference type="PROSITE" id="PS50940">
    <property type="entry name" value="CHIT_BIND_II"/>
    <property type="match status" value="1"/>
</dbReference>
<dbReference type="OrthoDB" id="6432864at2759"/>
<dbReference type="GO" id="GO:0008061">
    <property type="term" value="F:chitin binding"/>
    <property type="evidence" value="ECO:0007669"/>
    <property type="project" value="InterPro"/>
</dbReference>
<sequence length="277" mass="31199">MYSHYCFSICIVILVTTLTGVESTSKNDENRENEMKSIAKMDGSMYWPWDREKTKFVCPFPFGAFSDVTDCSYFYVCVAGIASRKKCQRMQQFDKYRKKCLPFIIAVCDKGDDDSSTTKAPTKTTTQKDIDDELTTIAETTVKITTPVPTTTTETPTTTPTTTTEIPTTTETEEPTTISTDEPETTTLSTETEEPTTTEKPRVTAPETDCDEDDVDCIIDDLGETPDWFDCPEDVGSYPHPSSKKLFIFCLNWKPSVKKCGQDLIFSEDLMTCVRPY</sequence>
<keyword evidence="5" id="KW-1185">Reference proteome</keyword>
<evidence type="ECO:0000313" key="4">
    <source>
        <dbReference type="EMBL" id="GFU16732.1"/>
    </source>
</evidence>
<dbReference type="SMART" id="SM00494">
    <property type="entry name" value="ChtBD2"/>
    <property type="match status" value="2"/>
</dbReference>
<accession>A0A8X6QJE3</accession>
<organism evidence="4 5">
    <name type="scientific">Nephila pilipes</name>
    <name type="common">Giant wood spider</name>
    <name type="synonym">Nephila maculata</name>
    <dbReference type="NCBI Taxonomy" id="299642"/>
    <lineage>
        <taxon>Eukaryota</taxon>
        <taxon>Metazoa</taxon>
        <taxon>Ecdysozoa</taxon>
        <taxon>Arthropoda</taxon>
        <taxon>Chelicerata</taxon>
        <taxon>Arachnida</taxon>
        <taxon>Araneae</taxon>
        <taxon>Araneomorphae</taxon>
        <taxon>Entelegynae</taxon>
        <taxon>Araneoidea</taxon>
        <taxon>Nephilidae</taxon>
        <taxon>Nephila</taxon>
    </lineage>
</organism>
<evidence type="ECO:0000256" key="1">
    <source>
        <dbReference type="SAM" id="MobiDB-lite"/>
    </source>
</evidence>
<evidence type="ECO:0000313" key="5">
    <source>
        <dbReference type="Proteomes" id="UP000887013"/>
    </source>
</evidence>
<reference evidence="4" key="1">
    <citation type="submission" date="2020-08" db="EMBL/GenBank/DDBJ databases">
        <title>Multicomponent nature underlies the extraordinary mechanical properties of spider dragline silk.</title>
        <authorList>
            <person name="Kono N."/>
            <person name="Nakamura H."/>
            <person name="Mori M."/>
            <person name="Yoshida Y."/>
            <person name="Ohtoshi R."/>
            <person name="Malay A.D."/>
            <person name="Moran D.A.P."/>
            <person name="Tomita M."/>
            <person name="Numata K."/>
            <person name="Arakawa K."/>
        </authorList>
    </citation>
    <scope>NUCLEOTIDE SEQUENCE</scope>
</reference>